<dbReference type="ExpressionAtlas" id="C0P370">
    <property type="expression patterns" value="baseline and differential"/>
</dbReference>
<evidence type="ECO:0000259" key="2">
    <source>
        <dbReference type="Pfam" id="PF14303"/>
    </source>
</evidence>
<dbReference type="EMBL" id="BT062739">
    <property type="protein sequence ID" value="ACN27436.1"/>
    <property type="molecule type" value="mRNA"/>
</dbReference>
<evidence type="ECO:0000256" key="1">
    <source>
        <dbReference type="SAM" id="MobiDB-lite"/>
    </source>
</evidence>
<proteinExistence type="evidence at transcript level"/>
<evidence type="ECO:0000313" key="3">
    <source>
        <dbReference type="EMBL" id="ACN27436.1"/>
    </source>
</evidence>
<organism evidence="3">
    <name type="scientific">Zea mays</name>
    <name type="common">Maize</name>
    <dbReference type="NCBI Taxonomy" id="4577"/>
    <lineage>
        <taxon>Eukaryota</taxon>
        <taxon>Viridiplantae</taxon>
        <taxon>Streptophyta</taxon>
        <taxon>Embryophyta</taxon>
        <taxon>Tracheophyta</taxon>
        <taxon>Spermatophyta</taxon>
        <taxon>Magnoliopsida</taxon>
        <taxon>Liliopsida</taxon>
        <taxon>Poales</taxon>
        <taxon>Poaceae</taxon>
        <taxon>PACMAD clade</taxon>
        <taxon>Panicoideae</taxon>
        <taxon>Andropogonodae</taxon>
        <taxon>Andropogoneae</taxon>
        <taxon>Tripsacinae</taxon>
        <taxon>Zea</taxon>
    </lineage>
</organism>
<reference evidence="3" key="1">
    <citation type="journal article" date="2009" name="PLoS Genet.">
        <title>Sequencing, mapping, and analysis of 27,455 maize full-length cDNAs.</title>
        <authorList>
            <person name="Soderlund C."/>
            <person name="Descour A."/>
            <person name="Kudrna D."/>
            <person name="Bomhoff M."/>
            <person name="Boyd L."/>
            <person name="Currie J."/>
            <person name="Angelova A."/>
            <person name="Collura K."/>
            <person name="Wissotski M."/>
            <person name="Ashley E."/>
            <person name="Morrow D."/>
            <person name="Fernandes J."/>
            <person name="Walbot V."/>
            <person name="Yu Y."/>
        </authorList>
    </citation>
    <scope>NUCLEOTIDE SEQUENCE</scope>
    <source>
        <strain evidence="3">B73</strain>
    </source>
</reference>
<sequence>MGGERTGKLAGLDTPAILQPSRSPREGTGGQRLHEICDGAAPSTTRMDNQFNSEEWSLPVASAMMELEKYNLTGAFTRSMHNMGVPIQPVNLAINASSRHHPTEDPEVQEVYRSQVSNNKGKKKVAQRGKSFTKEEDRAICSAFLHVSTDPIVGTNQSASGYYTRMHRHFMENIGVGSNRTKVSIENRWTTIQKAVNKFCGFFAAIERRNESGKNEQDRINDDIRMYEGTEPWQFHHCWVILRGEPKWHEKMAESNTSQKVNQKHSLNDSEIEINSMHTNSAIPERPEGRDNAKKRCRVMADTSSSSTAVEMLQKMHERGEKNDEKEDQLRQEMFQMERERLELQKLNWEKKWAIMESNAKLRQNEYELNQWNADLLVMSQDLDKLAPPLRAMYEQKQMEIMKRRGINTPSAS</sequence>
<dbReference type="AlphaFoldDB" id="C0P370"/>
<dbReference type="InterPro" id="IPR029466">
    <property type="entry name" value="NAM-associated_C"/>
</dbReference>
<dbReference type="OrthoDB" id="662928at2759"/>
<dbReference type="GeneID" id="100381957"/>
<name>C0P370_MAIZE</name>
<accession>C0P370</accession>
<feature type="region of interest" description="Disordered" evidence="1">
    <location>
        <begin position="1"/>
        <end position="33"/>
    </location>
</feature>
<dbReference type="PANTHER" id="PTHR45125">
    <property type="entry name" value="F21J9.4-RELATED"/>
    <property type="match status" value="1"/>
</dbReference>
<feature type="domain" description="No apical meristem-associated C-terminal" evidence="2">
    <location>
        <begin position="233"/>
        <end position="401"/>
    </location>
</feature>
<dbReference type="RefSeq" id="NP_001168201.1">
    <property type="nucleotide sequence ID" value="NM_001174730.1"/>
</dbReference>
<dbReference type="Pfam" id="PF14303">
    <property type="entry name" value="NAM-associated"/>
    <property type="match status" value="1"/>
</dbReference>
<dbReference type="PANTHER" id="PTHR45125:SF40">
    <property type="entry name" value="OS06G0117800 PROTEIN"/>
    <property type="match status" value="1"/>
</dbReference>
<protein>
    <recommendedName>
        <fullName evidence="2">No apical meristem-associated C-terminal domain-containing protein</fullName>
    </recommendedName>
</protein>
<dbReference type="KEGG" id="zma:100381957"/>